<dbReference type="HOGENOM" id="CLU_1456966_0_0_1"/>
<dbReference type="InterPro" id="IPR009991">
    <property type="entry name" value="DCTN3"/>
</dbReference>
<gene>
    <name evidence="1" type="primary">AlNc14C334G10717</name>
    <name evidence="1" type="ORF">ALNC14_120850</name>
</gene>
<dbReference type="GO" id="GO:0005869">
    <property type="term" value="C:dynactin complex"/>
    <property type="evidence" value="ECO:0007669"/>
    <property type="project" value="InterPro"/>
</dbReference>
<protein>
    <submittedName>
        <fullName evidence="1">AlNc14C334G10717 protein</fullName>
    </submittedName>
</protein>
<reference evidence="1" key="2">
    <citation type="submission" date="2011-02" db="EMBL/GenBank/DDBJ databases">
        <authorList>
            <person name="MacLean D."/>
        </authorList>
    </citation>
    <scope>NUCLEOTIDE SEQUENCE</scope>
</reference>
<name>F0WWV6_9STRA</name>
<organism evidence="1">
    <name type="scientific">Albugo laibachii Nc14</name>
    <dbReference type="NCBI Taxonomy" id="890382"/>
    <lineage>
        <taxon>Eukaryota</taxon>
        <taxon>Sar</taxon>
        <taxon>Stramenopiles</taxon>
        <taxon>Oomycota</taxon>
        <taxon>Peronosporomycetes</taxon>
        <taxon>Albuginales</taxon>
        <taxon>Albuginaceae</taxon>
        <taxon>Albugo</taxon>
    </lineage>
</organism>
<evidence type="ECO:0000313" key="1">
    <source>
        <dbReference type="EMBL" id="CCA25941.1"/>
    </source>
</evidence>
<dbReference type="GO" id="GO:0061640">
    <property type="term" value="P:cytoskeleton-dependent cytokinesis"/>
    <property type="evidence" value="ECO:0007669"/>
    <property type="project" value="InterPro"/>
</dbReference>
<dbReference type="Pfam" id="PF07426">
    <property type="entry name" value="Dynactin_p22"/>
    <property type="match status" value="1"/>
</dbReference>
<sequence>MRTLSLLEEREERVRRQIFRENEHNTQMPFVLTERLRSLQEKMDAVAVLVPNFNTLAKEYENNASLWTHRNTALRRQKSLLDQSVVLATLQPEIDEVISSLKNLQTLQKSWAEWERESQSPLVDAERVEKLERIANENAQQTLLLNQKVERLLCMYQNMMRTLSLKLIQADTCVECAENKYSDKAC</sequence>
<accession>F0WWV6</accession>
<proteinExistence type="predicted"/>
<reference evidence="1" key="1">
    <citation type="journal article" date="2011" name="PLoS Biol.">
        <title>Gene gain and loss during evolution of obligate parasitism in the white rust pathogen of Arabidopsis thaliana.</title>
        <authorList>
            <person name="Kemen E."/>
            <person name="Gardiner A."/>
            <person name="Schultz-Larsen T."/>
            <person name="Kemen A.C."/>
            <person name="Balmuth A.L."/>
            <person name="Robert-Seilaniantz A."/>
            <person name="Bailey K."/>
            <person name="Holub E."/>
            <person name="Studholme D.J."/>
            <person name="Maclean D."/>
            <person name="Jones J.D."/>
        </authorList>
    </citation>
    <scope>NUCLEOTIDE SEQUENCE</scope>
</reference>
<dbReference type="EMBL" id="FR824379">
    <property type="protein sequence ID" value="CCA25941.1"/>
    <property type="molecule type" value="Genomic_DNA"/>
</dbReference>
<dbReference type="AlphaFoldDB" id="F0WWV6"/>